<dbReference type="Gene3D" id="3.80.10.10">
    <property type="entry name" value="Ribonuclease Inhibitor"/>
    <property type="match status" value="2"/>
</dbReference>
<proteinExistence type="predicted"/>
<evidence type="ECO:0000313" key="5">
    <source>
        <dbReference type="Proteomes" id="UP001057375"/>
    </source>
</evidence>
<evidence type="ECO:0000256" key="1">
    <source>
        <dbReference type="ARBA" id="ARBA00022614"/>
    </source>
</evidence>
<reference evidence="4" key="1">
    <citation type="submission" date="2022-03" db="EMBL/GenBank/DDBJ databases">
        <title>Draft genome sequence of Aduncisulcus paluster, a free-living microaerophilic Fornicata.</title>
        <authorList>
            <person name="Yuyama I."/>
            <person name="Kume K."/>
            <person name="Tamura T."/>
            <person name="Inagaki Y."/>
            <person name="Hashimoto T."/>
        </authorList>
    </citation>
    <scope>NUCLEOTIDE SEQUENCE</scope>
    <source>
        <strain evidence="4">NY0171</strain>
    </source>
</reference>
<dbReference type="PROSITE" id="PS51450">
    <property type="entry name" value="LRR"/>
    <property type="match status" value="4"/>
</dbReference>
<evidence type="ECO:0008006" key="6">
    <source>
        <dbReference type="Google" id="ProtNLM"/>
    </source>
</evidence>
<keyword evidence="3" id="KW-0812">Transmembrane</keyword>
<dbReference type="InterPro" id="IPR032675">
    <property type="entry name" value="LRR_dom_sf"/>
</dbReference>
<keyword evidence="3" id="KW-0472">Membrane</keyword>
<keyword evidence="1" id="KW-0433">Leucine-rich repeat</keyword>
<name>A0ABQ5K001_9EUKA</name>
<dbReference type="SMART" id="SM00369">
    <property type="entry name" value="LRR_TYP"/>
    <property type="match status" value="3"/>
</dbReference>
<feature type="transmembrane region" description="Helical" evidence="3">
    <location>
        <begin position="148"/>
        <end position="165"/>
    </location>
</feature>
<dbReference type="PANTHER" id="PTHR24366:SF96">
    <property type="entry name" value="LEUCINE RICH REPEAT CONTAINING 53"/>
    <property type="match status" value="1"/>
</dbReference>
<evidence type="ECO:0000256" key="3">
    <source>
        <dbReference type="SAM" id="Phobius"/>
    </source>
</evidence>
<dbReference type="SUPFAM" id="SSF52058">
    <property type="entry name" value="L domain-like"/>
    <property type="match status" value="1"/>
</dbReference>
<evidence type="ECO:0000256" key="2">
    <source>
        <dbReference type="ARBA" id="ARBA00022737"/>
    </source>
</evidence>
<dbReference type="EMBL" id="BQXS01012500">
    <property type="protein sequence ID" value="GKT24023.1"/>
    <property type="molecule type" value="Genomic_DNA"/>
</dbReference>
<keyword evidence="2" id="KW-0677">Repeat</keyword>
<keyword evidence="3" id="KW-1133">Transmembrane helix</keyword>
<organism evidence="4 5">
    <name type="scientific">Aduncisulcus paluster</name>
    <dbReference type="NCBI Taxonomy" id="2918883"/>
    <lineage>
        <taxon>Eukaryota</taxon>
        <taxon>Metamonada</taxon>
        <taxon>Carpediemonas-like organisms</taxon>
        <taxon>Aduncisulcus</taxon>
    </lineage>
</organism>
<dbReference type="PANTHER" id="PTHR24366">
    <property type="entry name" value="IG(IMMUNOGLOBULIN) AND LRR(LEUCINE RICH REPEAT) DOMAINS"/>
    <property type="match status" value="1"/>
</dbReference>
<dbReference type="InterPro" id="IPR003591">
    <property type="entry name" value="Leu-rich_rpt_typical-subtyp"/>
</dbReference>
<feature type="non-terminal residue" evidence="4">
    <location>
        <position position="496"/>
    </location>
</feature>
<dbReference type="InterPro" id="IPR001611">
    <property type="entry name" value="Leu-rich_rpt"/>
</dbReference>
<protein>
    <recommendedName>
        <fullName evidence="6">Leucine-rich repeat domain-containing protein</fullName>
    </recommendedName>
</protein>
<dbReference type="Proteomes" id="UP001057375">
    <property type="component" value="Unassembled WGS sequence"/>
</dbReference>
<gene>
    <name evidence="4" type="ORF">ADUPG1_012606</name>
</gene>
<evidence type="ECO:0000313" key="4">
    <source>
        <dbReference type="EMBL" id="GKT24023.1"/>
    </source>
</evidence>
<keyword evidence="5" id="KW-1185">Reference proteome</keyword>
<sequence length="496" mass="53880">MKTKPIMSPRQPIYAKRFGDTNKLKGNSIISCELSEIFKETSLVCPNQLPNHGGISCRNRKKEISMQKNNPKNTINAVFSLPNDHFSLFPENECCDLSCNKKMFSHRKTDTNDPFTTSSCHLTYSPLVKSVSLGHMCYNKLSLLLNSVYRFIIIILVVMLMFSVVNAEDVTFTDDAIHDGVCDALDAASGCTVTDTQLETITTLTAYNVETLSDLTGALSLETVIIRGVSSGIAIGNTDVAYLNSSSSSLLSLTLNHVNLESDTDFSSFTSLTTLSLHNNGLSDLSSIVFPSSVVSLDMSGNLIPSGTDLSSLDSVVKLDLSNNGLNDLSSLTFPSNVTRLSLHNNGISDLTNITFPPNITTLDLSVNSISDASPLTSLSSTLTTLNLEYNDLCAMKSAEIATFEANFTGGSLDFSFDSICEEASSLCAQRIYNTDNMDCNEVYPYRYAAECIDGYYLKKKTYTCVAIPDSNTNCSSCTGSNYMTGKQMCILGYSS</sequence>
<comment type="caution">
    <text evidence="4">The sequence shown here is derived from an EMBL/GenBank/DDBJ whole genome shotgun (WGS) entry which is preliminary data.</text>
</comment>
<accession>A0ABQ5K001</accession>